<evidence type="ECO:0000313" key="2">
    <source>
        <dbReference type="Proteomes" id="UP000821865"/>
    </source>
</evidence>
<sequence>MFATPPLLTNDPAKQLHEIAGNLPTSGSSCSATGTAASLATAAARQTPSTGTLDTAVAPSTTPTSSSDVLLAGDFVAVTGLPGASPVEPQYFPLPIDANLEDMDTTTTRKRSHPSELGSDEEGASRKLQAVGTAPHIASTTKLPPRVSGEDDRHFSGDRPASGITTEGEFQQVLSKAQKRRQRSALPPGLAGNSVPSPETEPAVPPAARPTAPCSSPAPTAPPAVDPVATAGVPTTSVPTSPLTARTVLFRPAHNGAAFPRTSRLAIAQALSALPGVKEVRVKTKKNIVAADAASPEWTEHLLATSEIVGMPVTARLPADRTQSSGVVQGVHGNYADEDLLAAVSSKVRVVAAKRQGSTLVLRFAAPYPPARIYLFSMPFEVRPSRPRPLLCLRCGCYGHATATCQRLVRCLWCGGPHQTQSCCSSRVRCLHCGGPHPADSPNCPLWQRERRLATIKASAPTHLSHREAQAVLRATPTTSSAVAASGPPRVTPTGGKTYAAALGAPDKEATTSTNHPQPRLQQRVPQAGAKKWGSIKLGPSPKEAPQRPEAMAAKDSNDAKTNSEMAHSQESTAPVTDIFRDTPVRLLGYANEVGEAFRALVHVNVVRLSYAIASAYVVVDTTDKVLKADKVKCLDAKAHQRKLLNTAVDTLVWQALASVIIPGFTINRVCALSLFLLKRYSSLSLNTCKWTTTGVGLSCIPFIVSPIDHGVHVLMDKTLRQWVLTKESSD</sequence>
<organism evidence="1 2">
    <name type="scientific">Dermacentor silvarum</name>
    <name type="common">Tick</name>
    <dbReference type="NCBI Taxonomy" id="543639"/>
    <lineage>
        <taxon>Eukaryota</taxon>
        <taxon>Metazoa</taxon>
        <taxon>Ecdysozoa</taxon>
        <taxon>Arthropoda</taxon>
        <taxon>Chelicerata</taxon>
        <taxon>Arachnida</taxon>
        <taxon>Acari</taxon>
        <taxon>Parasitiformes</taxon>
        <taxon>Ixodida</taxon>
        <taxon>Ixodoidea</taxon>
        <taxon>Ixodidae</taxon>
        <taxon>Rhipicephalinae</taxon>
        <taxon>Dermacentor</taxon>
    </lineage>
</organism>
<reference evidence="1" key="1">
    <citation type="submission" date="2020-05" db="EMBL/GenBank/DDBJ databases">
        <title>Large-scale comparative analyses of tick genomes elucidate their genetic diversity and vector capacities.</title>
        <authorList>
            <person name="Jia N."/>
            <person name="Wang J."/>
            <person name="Shi W."/>
            <person name="Du L."/>
            <person name="Sun Y."/>
            <person name="Zhan W."/>
            <person name="Jiang J."/>
            <person name="Wang Q."/>
            <person name="Zhang B."/>
            <person name="Ji P."/>
            <person name="Sakyi L.B."/>
            <person name="Cui X."/>
            <person name="Yuan T."/>
            <person name="Jiang B."/>
            <person name="Yang W."/>
            <person name="Lam T.T.-Y."/>
            <person name="Chang Q."/>
            <person name="Ding S."/>
            <person name="Wang X."/>
            <person name="Zhu J."/>
            <person name="Ruan X."/>
            <person name="Zhao L."/>
            <person name="Wei J."/>
            <person name="Que T."/>
            <person name="Du C."/>
            <person name="Cheng J."/>
            <person name="Dai P."/>
            <person name="Han X."/>
            <person name="Huang E."/>
            <person name="Gao Y."/>
            <person name="Liu J."/>
            <person name="Shao H."/>
            <person name="Ye R."/>
            <person name="Li L."/>
            <person name="Wei W."/>
            <person name="Wang X."/>
            <person name="Wang C."/>
            <person name="Yang T."/>
            <person name="Huo Q."/>
            <person name="Li W."/>
            <person name="Guo W."/>
            <person name="Chen H."/>
            <person name="Zhou L."/>
            <person name="Ni X."/>
            <person name="Tian J."/>
            <person name="Zhou Y."/>
            <person name="Sheng Y."/>
            <person name="Liu T."/>
            <person name="Pan Y."/>
            <person name="Xia L."/>
            <person name="Li J."/>
            <person name="Zhao F."/>
            <person name="Cao W."/>
        </authorList>
    </citation>
    <scope>NUCLEOTIDE SEQUENCE</scope>
    <source>
        <strain evidence="1">Dsil-2018</strain>
    </source>
</reference>
<dbReference type="EMBL" id="CM023472">
    <property type="protein sequence ID" value="KAH7959978.1"/>
    <property type="molecule type" value="Genomic_DNA"/>
</dbReference>
<accession>A0ACB8D6G7</accession>
<keyword evidence="2" id="KW-1185">Reference proteome</keyword>
<comment type="caution">
    <text evidence="1">The sequence shown here is derived from an EMBL/GenBank/DDBJ whole genome shotgun (WGS) entry which is preliminary data.</text>
</comment>
<gene>
    <name evidence="1" type="ORF">HPB49_015766</name>
</gene>
<protein>
    <submittedName>
        <fullName evidence="1">Uncharacterized protein</fullName>
    </submittedName>
</protein>
<proteinExistence type="predicted"/>
<evidence type="ECO:0000313" key="1">
    <source>
        <dbReference type="EMBL" id="KAH7959978.1"/>
    </source>
</evidence>
<dbReference type="Proteomes" id="UP000821865">
    <property type="component" value="Chromosome 3"/>
</dbReference>
<name>A0ACB8D6G7_DERSI</name>